<dbReference type="AlphaFoldDB" id="A0AAV7LKA5"/>
<proteinExistence type="predicted"/>
<comment type="caution">
    <text evidence="1">The sequence shown here is derived from an EMBL/GenBank/DDBJ whole genome shotgun (WGS) entry which is preliminary data.</text>
</comment>
<dbReference type="Proteomes" id="UP001066276">
    <property type="component" value="Chromosome 11"/>
</dbReference>
<keyword evidence="2" id="KW-1185">Reference proteome</keyword>
<evidence type="ECO:0000313" key="1">
    <source>
        <dbReference type="EMBL" id="KAJ1092031.1"/>
    </source>
</evidence>
<dbReference type="EMBL" id="JANPWB010000015">
    <property type="protein sequence ID" value="KAJ1092031.1"/>
    <property type="molecule type" value="Genomic_DNA"/>
</dbReference>
<gene>
    <name evidence="1" type="ORF">NDU88_005145</name>
</gene>
<accession>A0AAV7LKA5</accession>
<sequence>MTVGGQLEGTRKCISGGSDCSSAVASSRLKAQQPLIWRFSSAQVCGCRCVYWALLVLRRPVQADVADSQVSLPGPASRGECCSFSLSPSSEPSDWKECVSLAQPCPWRILPGPAPHQRTLVYRRQHTQLRCLLI</sequence>
<evidence type="ECO:0000313" key="2">
    <source>
        <dbReference type="Proteomes" id="UP001066276"/>
    </source>
</evidence>
<reference evidence="1" key="1">
    <citation type="journal article" date="2022" name="bioRxiv">
        <title>Sequencing and chromosome-scale assembly of the giantPleurodeles waltlgenome.</title>
        <authorList>
            <person name="Brown T."/>
            <person name="Elewa A."/>
            <person name="Iarovenko S."/>
            <person name="Subramanian E."/>
            <person name="Araus A.J."/>
            <person name="Petzold A."/>
            <person name="Susuki M."/>
            <person name="Suzuki K.-i.T."/>
            <person name="Hayashi T."/>
            <person name="Toyoda A."/>
            <person name="Oliveira C."/>
            <person name="Osipova E."/>
            <person name="Leigh N.D."/>
            <person name="Simon A."/>
            <person name="Yun M.H."/>
        </authorList>
    </citation>
    <scope>NUCLEOTIDE SEQUENCE</scope>
    <source>
        <strain evidence="1">20211129_DDA</strain>
        <tissue evidence="1">Liver</tissue>
    </source>
</reference>
<protein>
    <submittedName>
        <fullName evidence="1">Uncharacterized protein</fullName>
    </submittedName>
</protein>
<organism evidence="1 2">
    <name type="scientific">Pleurodeles waltl</name>
    <name type="common">Iberian ribbed newt</name>
    <dbReference type="NCBI Taxonomy" id="8319"/>
    <lineage>
        <taxon>Eukaryota</taxon>
        <taxon>Metazoa</taxon>
        <taxon>Chordata</taxon>
        <taxon>Craniata</taxon>
        <taxon>Vertebrata</taxon>
        <taxon>Euteleostomi</taxon>
        <taxon>Amphibia</taxon>
        <taxon>Batrachia</taxon>
        <taxon>Caudata</taxon>
        <taxon>Salamandroidea</taxon>
        <taxon>Salamandridae</taxon>
        <taxon>Pleurodelinae</taxon>
        <taxon>Pleurodeles</taxon>
    </lineage>
</organism>
<name>A0AAV7LKA5_PLEWA</name>